<name>A0A5M3XDA4_9ACTN</name>
<accession>A0A5M3XDA4</accession>
<gene>
    <name evidence="1" type="ORF">Aple_025110</name>
</gene>
<protein>
    <submittedName>
        <fullName evidence="1">Uncharacterized protein</fullName>
    </submittedName>
</protein>
<comment type="caution">
    <text evidence="1">The sequence shown here is derived from an EMBL/GenBank/DDBJ whole genome shotgun (WGS) entry which is preliminary data.</text>
</comment>
<proteinExistence type="predicted"/>
<evidence type="ECO:0000313" key="1">
    <source>
        <dbReference type="EMBL" id="GES19615.1"/>
    </source>
</evidence>
<organism evidence="1 2">
    <name type="scientific">Acrocarpospora pleiomorpha</name>
    <dbReference type="NCBI Taxonomy" id="90975"/>
    <lineage>
        <taxon>Bacteria</taxon>
        <taxon>Bacillati</taxon>
        <taxon>Actinomycetota</taxon>
        <taxon>Actinomycetes</taxon>
        <taxon>Streptosporangiales</taxon>
        <taxon>Streptosporangiaceae</taxon>
        <taxon>Acrocarpospora</taxon>
    </lineage>
</organism>
<sequence length="52" mass="5945">MAGRIDLCRIDKHPPVPLGVNDEQALLLIPTELLGKKHDRTTRHRRLRHAEG</sequence>
<dbReference type="EMBL" id="BLAF01000012">
    <property type="protein sequence ID" value="GES19615.1"/>
    <property type="molecule type" value="Genomic_DNA"/>
</dbReference>
<reference evidence="1 2" key="1">
    <citation type="submission" date="2019-10" db="EMBL/GenBank/DDBJ databases">
        <title>Whole genome shotgun sequence of Acrocarpospora pleiomorpha NBRC 16267.</title>
        <authorList>
            <person name="Ichikawa N."/>
            <person name="Kimura A."/>
            <person name="Kitahashi Y."/>
            <person name="Komaki H."/>
            <person name="Oguchi A."/>
        </authorList>
    </citation>
    <scope>NUCLEOTIDE SEQUENCE [LARGE SCALE GENOMIC DNA]</scope>
    <source>
        <strain evidence="1 2">NBRC 16267</strain>
    </source>
</reference>
<evidence type="ECO:0000313" key="2">
    <source>
        <dbReference type="Proteomes" id="UP000377595"/>
    </source>
</evidence>
<keyword evidence="2" id="KW-1185">Reference proteome</keyword>
<dbReference type="AlphaFoldDB" id="A0A5M3XDA4"/>
<dbReference type="Proteomes" id="UP000377595">
    <property type="component" value="Unassembled WGS sequence"/>
</dbReference>